<dbReference type="Proteomes" id="UP000559404">
    <property type="component" value="Unassembled WGS sequence"/>
</dbReference>
<dbReference type="EMBL" id="JACEON010000026">
    <property type="protein sequence ID" value="MBA4613832.1"/>
    <property type="molecule type" value="Genomic_DNA"/>
</dbReference>
<protein>
    <recommendedName>
        <fullName evidence="3">Helix-turn-helix domain-containing protein</fullName>
    </recommendedName>
</protein>
<keyword evidence="2" id="KW-1185">Reference proteome</keyword>
<dbReference type="AlphaFoldDB" id="A0A838XTR8"/>
<reference evidence="1 2" key="2">
    <citation type="submission" date="2020-08" db="EMBL/GenBank/DDBJ databases">
        <title>Stappia taiwanensis sp. nov., isolated from a coastal thermal spring.</title>
        <authorList>
            <person name="Kampfer P."/>
        </authorList>
    </citation>
    <scope>NUCLEOTIDE SEQUENCE [LARGE SCALE GENOMIC DNA]</scope>
    <source>
        <strain evidence="1 2">DSM 23284</strain>
    </source>
</reference>
<evidence type="ECO:0000313" key="1">
    <source>
        <dbReference type="EMBL" id="MBA4613832.1"/>
    </source>
</evidence>
<organism evidence="1 2">
    <name type="scientific">Stappia taiwanensis</name>
    <dbReference type="NCBI Taxonomy" id="992267"/>
    <lineage>
        <taxon>Bacteria</taxon>
        <taxon>Pseudomonadati</taxon>
        <taxon>Pseudomonadota</taxon>
        <taxon>Alphaproteobacteria</taxon>
        <taxon>Hyphomicrobiales</taxon>
        <taxon>Stappiaceae</taxon>
        <taxon>Stappia</taxon>
    </lineage>
</organism>
<accession>A0A838XTR8</accession>
<name>A0A838XTR8_9HYPH</name>
<sequence length="82" mass="9442">MSPTDIQKARVQLGLSVADMARMLGHSDLHQRRLESDPDIEMHRRARPTTVRLLRAYLDGYRPADWPEYSRPGQAAKRIDAE</sequence>
<comment type="caution">
    <text evidence="1">The sequence shown here is derived from an EMBL/GenBank/DDBJ whole genome shotgun (WGS) entry which is preliminary data.</text>
</comment>
<dbReference type="RefSeq" id="WP_181762031.1">
    <property type="nucleotide sequence ID" value="NZ_BMCR01000001.1"/>
</dbReference>
<evidence type="ECO:0000313" key="2">
    <source>
        <dbReference type="Proteomes" id="UP000559404"/>
    </source>
</evidence>
<proteinExistence type="predicted"/>
<reference evidence="1 2" key="1">
    <citation type="submission" date="2020-07" db="EMBL/GenBank/DDBJ databases">
        <authorList>
            <person name="Li M."/>
        </authorList>
    </citation>
    <scope>NUCLEOTIDE SEQUENCE [LARGE SCALE GENOMIC DNA]</scope>
    <source>
        <strain evidence="1 2">DSM 23284</strain>
    </source>
</reference>
<evidence type="ECO:0008006" key="3">
    <source>
        <dbReference type="Google" id="ProtNLM"/>
    </source>
</evidence>
<gene>
    <name evidence="1" type="ORF">H1W37_19415</name>
</gene>